<comment type="caution">
    <text evidence="3">The sequence shown here is derived from an EMBL/GenBank/DDBJ whole genome shotgun (WGS) entry which is preliminary data.</text>
</comment>
<keyword evidence="2" id="KW-0732">Signal</keyword>
<evidence type="ECO:0000313" key="4">
    <source>
        <dbReference type="Proteomes" id="UP001189429"/>
    </source>
</evidence>
<feature type="non-terminal residue" evidence="3">
    <location>
        <position position="69"/>
    </location>
</feature>
<evidence type="ECO:0000256" key="2">
    <source>
        <dbReference type="SAM" id="SignalP"/>
    </source>
</evidence>
<keyword evidence="4" id="KW-1185">Reference proteome</keyword>
<feature type="signal peptide" evidence="2">
    <location>
        <begin position="1"/>
        <end position="22"/>
    </location>
</feature>
<reference evidence="3" key="1">
    <citation type="submission" date="2023-10" db="EMBL/GenBank/DDBJ databases">
        <authorList>
            <person name="Chen Y."/>
            <person name="Shah S."/>
            <person name="Dougan E. K."/>
            <person name="Thang M."/>
            <person name="Chan C."/>
        </authorList>
    </citation>
    <scope>NUCLEOTIDE SEQUENCE [LARGE SCALE GENOMIC DNA]</scope>
</reference>
<proteinExistence type="predicted"/>
<evidence type="ECO:0000256" key="1">
    <source>
        <dbReference type="SAM" id="MobiDB-lite"/>
    </source>
</evidence>
<feature type="chain" id="PRO_5046805639" evidence="2">
    <location>
        <begin position="23"/>
        <end position="69"/>
    </location>
</feature>
<gene>
    <name evidence="3" type="ORF">PCOR1329_LOCUS85488</name>
</gene>
<name>A0ABN9YFT3_9DINO</name>
<feature type="region of interest" description="Disordered" evidence="1">
    <location>
        <begin position="24"/>
        <end position="69"/>
    </location>
</feature>
<dbReference type="Proteomes" id="UP001189429">
    <property type="component" value="Unassembled WGS sequence"/>
</dbReference>
<organism evidence="3 4">
    <name type="scientific">Prorocentrum cordatum</name>
    <dbReference type="NCBI Taxonomy" id="2364126"/>
    <lineage>
        <taxon>Eukaryota</taxon>
        <taxon>Sar</taxon>
        <taxon>Alveolata</taxon>
        <taxon>Dinophyceae</taxon>
        <taxon>Prorocentrales</taxon>
        <taxon>Prorocentraceae</taxon>
        <taxon>Prorocentrum</taxon>
    </lineage>
</organism>
<protein>
    <submittedName>
        <fullName evidence="3">Uncharacterized protein</fullName>
    </submittedName>
</protein>
<dbReference type="EMBL" id="CAUYUJ010022625">
    <property type="protein sequence ID" value="CAK0911708.1"/>
    <property type="molecule type" value="Genomic_DNA"/>
</dbReference>
<accession>A0ABN9YFT3</accession>
<evidence type="ECO:0000313" key="3">
    <source>
        <dbReference type="EMBL" id="CAK0911708.1"/>
    </source>
</evidence>
<sequence length="69" mass="6533">MAAAAAARLLAVAAAVFGKVGAARAPNHPAGRAPTAEPQQAVSMAQTDGQGGDGADALSGQFSATASQA</sequence>